<dbReference type="RefSeq" id="WP_379160300.1">
    <property type="nucleotide sequence ID" value="NZ_JBHSRJ010000009.1"/>
</dbReference>
<keyword evidence="3" id="KW-1185">Reference proteome</keyword>
<gene>
    <name evidence="2" type="ORF">ACFPYL_23295</name>
</gene>
<proteinExistence type="predicted"/>
<name>A0ABW1LRH2_9ACTN</name>
<keyword evidence="1" id="KW-0732">Signal</keyword>
<evidence type="ECO:0000256" key="1">
    <source>
        <dbReference type="SAM" id="SignalP"/>
    </source>
</evidence>
<reference evidence="3" key="1">
    <citation type="journal article" date="2019" name="Int. J. Syst. Evol. Microbiol.">
        <title>The Global Catalogue of Microorganisms (GCM) 10K type strain sequencing project: providing services to taxonomists for standard genome sequencing and annotation.</title>
        <authorList>
            <consortium name="The Broad Institute Genomics Platform"/>
            <consortium name="The Broad Institute Genome Sequencing Center for Infectious Disease"/>
            <person name="Wu L."/>
            <person name="Ma J."/>
        </authorList>
    </citation>
    <scope>NUCLEOTIDE SEQUENCE [LARGE SCALE GENOMIC DNA]</scope>
    <source>
        <strain evidence="3">CCUG 54522</strain>
    </source>
</reference>
<evidence type="ECO:0008006" key="4">
    <source>
        <dbReference type="Google" id="ProtNLM"/>
    </source>
</evidence>
<feature type="chain" id="PRO_5046164379" description="Fibronectin type-III domain-containing protein" evidence="1">
    <location>
        <begin position="30"/>
        <end position="623"/>
    </location>
</feature>
<protein>
    <recommendedName>
        <fullName evidence="4">Fibronectin type-III domain-containing protein</fullName>
    </recommendedName>
</protein>
<dbReference type="Proteomes" id="UP001596135">
    <property type="component" value="Unassembled WGS sequence"/>
</dbReference>
<dbReference type="EMBL" id="JBHSRJ010000009">
    <property type="protein sequence ID" value="MFC6046029.1"/>
    <property type="molecule type" value="Genomic_DNA"/>
</dbReference>
<comment type="caution">
    <text evidence="2">The sequence shown here is derived from an EMBL/GenBank/DDBJ whole genome shotgun (WGS) entry which is preliminary data.</text>
</comment>
<feature type="signal peptide" evidence="1">
    <location>
        <begin position="1"/>
        <end position="29"/>
    </location>
</feature>
<organism evidence="2 3">
    <name type="scientific">Nocardioides hankookensis</name>
    <dbReference type="NCBI Taxonomy" id="443157"/>
    <lineage>
        <taxon>Bacteria</taxon>
        <taxon>Bacillati</taxon>
        <taxon>Actinomycetota</taxon>
        <taxon>Actinomycetes</taxon>
        <taxon>Propionibacteriales</taxon>
        <taxon>Nocardioidaceae</taxon>
        <taxon>Nocardioides</taxon>
    </lineage>
</organism>
<evidence type="ECO:0000313" key="2">
    <source>
        <dbReference type="EMBL" id="MFC6046029.1"/>
    </source>
</evidence>
<accession>A0ABW1LRH2</accession>
<sequence length="623" mass="64668">MRPRTSRTAILTTVALAATILAVAPPASAAPTWVDAPDVADTGDQVRQLHSSASSLAWVDAAADDVVAVVRKPGEAWSAPVVLASPGASPHIESADSGLVYYRVGSTLRSVRLDPATLTASTPVDVTTSYVPGTLAHFGDVVTWAEDLGGGQQRVVAQNGSTLQVVRPAAAVTYREVVGGFAPGDQSYLAWVQEAAGGAQQLYVEHWGGEPVLLGDTGSTYADLDFSSSGNLTWVETTGSNPARVRVAIVGASGQWTTADVPGGPGAASDPSVSRFANGGRAIVWREQGGGTWSVRSATAPASGGKWSAAATLATGSGALAPDTYASASGFSGQLASWCRPDTTGCTMQGAFRAPGSGGAWGAVTDLGTVADASDARLAPFANESSPTAWTGAGDDIHVSVNDHTAPTTTTQAASPVALDNVLAAQWSAVDDWSPISSYQLQVADIGPRDASSSLDWRTVSTTTATERNLRVARGYTRCYRVFATDAGGNAEADATARCTTAPLDDRDLRRSAGWEAVSDAKSYRGTLMRTKQRGAKLAYSNYPFNSVKLLFRRFPKGGTVEIMLSGQHVRTLSTAGPAMREVALPASRPDLGKRNRVLQIQVVSKGRLVLIDGVIPPTNPQG</sequence>
<evidence type="ECO:0000313" key="3">
    <source>
        <dbReference type="Proteomes" id="UP001596135"/>
    </source>
</evidence>